<evidence type="ECO:0000259" key="2">
    <source>
        <dbReference type="Pfam" id="PF16026"/>
    </source>
</evidence>
<sequence>MATRKTTAKKKSGTPTKQGNPTPVNENTEGTYLEGLYKDTLEKAQRTEEELRKKLKALEIENKRLQEENTNPKGNSNNDGLRAENQKLKEENEKLKETASDNGKKSEVKVLEKQVEEERKRNIQITSKLEEVQADFKRLSDENKRLLGENAKQRETSPNNGNIQDTSRLEKEQADFKRGLEDEIRDLMKTIDTQKKELERLNAENKPLQDENAKQKETSPNDGNIKDTSKLEKEQADFIKRLEDEIRGLKKTIDNQKKELEKTEKKIDTQQKKVDNHINETNAVDGELSGLKDTINAQKKELETKNTKVKTLEKQLEEEKKRNEAEFRKLEKENEEKTQKIEHLERENLELIEDHDKRKELMKKQTKSPLPGNNSALMKENEALRNRLSELAGAKLTEGNPNIADLSDKNRPTNLAENFSELYDNEWTDALEELLDQGKKSEEEGIKVLLDILKDAYAFSSNQSTNFYSYMSKGLNGIGLKDEKVKSWPIGVSKQIKDVRKSISVLVAGSLSKEFITSHNKGYAEATKKYAKACASLCWFMCVQDPPVFVEVNTPKGTFDKDLYRAYTKSGQAYAFLVWPPLYLYKGGQLLGKGIAQGC</sequence>
<feature type="compositionally biased region" description="Polar residues" evidence="1">
    <location>
        <begin position="68"/>
        <end position="79"/>
    </location>
</feature>
<evidence type="ECO:0000256" key="1">
    <source>
        <dbReference type="SAM" id="MobiDB-lite"/>
    </source>
</evidence>
<dbReference type="Proteomes" id="UP000694844">
    <property type="component" value="Chromosome 3"/>
</dbReference>
<dbReference type="OrthoDB" id="6159177at2759"/>
<reference evidence="4" key="1">
    <citation type="submission" date="2025-08" db="UniProtKB">
        <authorList>
            <consortium name="RefSeq"/>
        </authorList>
    </citation>
    <scope>IDENTIFICATION</scope>
    <source>
        <tissue evidence="4">Whole sample</tissue>
    </source>
</reference>
<evidence type="ECO:0000313" key="4">
    <source>
        <dbReference type="RefSeq" id="XP_022325378.1"/>
    </source>
</evidence>
<evidence type="ECO:0000313" key="3">
    <source>
        <dbReference type="Proteomes" id="UP000694844"/>
    </source>
</evidence>
<feature type="compositionally biased region" description="Polar residues" evidence="1">
    <location>
        <begin position="156"/>
        <end position="166"/>
    </location>
</feature>
<dbReference type="Pfam" id="PF16026">
    <property type="entry name" value="MIEAP"/>
    <property type="match status" value="1"/>
</dbReference>
<feature type="compositionally biased region" description="Basic residues" evidence="1">
    <location>
        <begin position="1"/>
        <end position="12"/>
    </location>
</feature>
<dbReference type="AlphaFoldDB" id="A0A8B8DBH2"/>
<keyword evidence="3" id="KW-1185">Reference proteome</keyword>
<feature type="compositionally biased region" description="Polar residues" evidence="1">
    <location>
        <begin position="13"/>
        <end position="30"/>
    </location>
</feature>
<feature type="compositionally biased region" description="Basic and acidic residues" evidence="1">
    <location>
        <begin position="167"/>
        <end position="182"/>
    </location>
</feature>
<gene>
    <name evidence="4" type="primary">LOC111125655</name>
</gene>
<feature type="domain" description="Mitochondria-eating protein C-terminal" evidence="2">
    <location>
        <begin position="411"/>
        <end position="596"/>
    </location>
</feature>
<feature type="region of interest" description="Disordered" evidence="1">
    <location>
        <begin position="262"/>
        <end position="281"/>
    </location>
</feature>
<protein>
    <submittedName>
        <fullName evidence="4">Uncharacterized protein LOC111125655 isoform X1</fullName>
    </submittedName>
</protein>
<dbReference type="GeneID" id="111125655"/>
<organism evidence="3 4">
    <name type="scientific">Crassostrea virginica</name>
    <name type="common">Eastern oyster</name>
    <dbReference type="NCBI Taxonomy" id="6565"/>
    <lineage>
        <taxon>Eukaryota</taxon>
        <taxon>Metazoa</taxon>
        <taxon>Spiralia</taxon>
        <taxon>Lophotrochozoa</taxon>
        <taxon>Mollusca</taxon>
        <taxon>Bivalvia</taxon>
        <taxon>Autobranchia</taxon>
        <taxon>Pteriomorphia</taxon>
        <taxon>Ostreida</taxon>
        <taxon>Ostreoidea</taxon>
        <taxon>Ostreidae</taxon>
        <taxon>Crassostrea</taxon>
    </lineage>
</organism>
<accession>A0A8B8DBH2</accession>
<name>A0A8B8DBH2_CRAVI</name>
<proteinExistence type="predicted"/>
<feature type="compositionally biased region" description="Basic and acidic residues" evidence="1">
    <location>
        <begin position="128"/>
        <end position="155"/>
    </location>
</feature>
<feature type="compositionally biased region" description="Basic and acidic residues" evidence="1">
    <location>
        <begin position="262"/>
        <end position="278"/>
    </location>
</feature>
<feature type="region of interest" description="Disordered" evidence="1">
    <location>
        <begin position="1"/>
        <end position="33"/>
    </location>
</feature>
<feature type="region of interest" description="Disordered" evidence="1">
    <location>
        <begin position="61"/>
        <end position="182"/>
    </location>
</feature>
<dbReference type="RefSeq" id="XP_022325378.1">
    <property type="nucleotide sequence ID" value="XM_022469670.1"/>
</dbReference>
<feature type="compositionally biased region" description="Basic and acidic residues" evidence="1">
    <location>
        <begin position="81"/>
        <end position="121"/>
    </location>
</feature>
<dbReference type="InterPro" id="IPR031981">
    <property type="entry name" value="MIEAP_C"/>
</dbReference>
<dbReference type="KEGG" id="cvn:111125655"/>
<feature type="region of interest" description="Disordered" evidence="1">
    <location>
        <begin position="196"/>
        <end position="232"/>
    </location>
</feature>